<evidence type="ECO:0000313" key="1">
    <source>
        <dbReference type="EMBL" id="SUA31615.1"/>
    </source>
</evidence>
<dbReference type="AlphaFoldDB" id="A0A378WCR2"/>
<evidence type="ECO:0000313" key="2">
    <source>
        <dbReference type="Proteomes" id="UP000255389"/>
    </source>
</evidence>
<accession>A0A378WCR2</accession>
<sequence>MTNTIAAPMTHGEILLSARVLDGATRGLRIRWMQDIDDPAAIALVPSRGGSVMQGVLRRVVDHQDRYWTPAQAATFATSSCTCHPPSSTGFQSQLS</sequence>
<organism evidence="1 2">
    <name type="scientific">Mycolicibacterium fortuitum</name>
    <name type="common">Mycobacterium fortuitum</name>
    <dbReference type="NCBI Taxonomy" id="1766"/>
    <lineage>
        <taxon>Bacteria</taxon>
        <taxon>Bacillati</taxon>
        <taxon>Actinomycetota</taxon>
        <taxon>Actinomycetes</taxon>
        <taxon>Mycobacteriales</taxon>
        <taxon>Mycobacteriaceae</taxon>
        <taxon>Mycolicibacterium</taxon>
    </lineage>
</organism>
<protein>
    <submittedName>
        <fullName evidence="1">Uncharacterized protein</fullName>
    </submittedName>
</protein>
<name>A0A378WCR2_MYCFO</name>
<proteinExistence type="predicted"/>
<reference evidence="1 2" key="1">
    <citation type="submission" date="2018-06" db="EMBL/GenBank/DDBJ databases">
        <authorList>
            <consortium name="Pathogen Informatics"/>
            <person name="Doyle S."/>
        </authorList>
    </citation>
    <scope>NUCLEOTIDE SEQUENCE [LARGE SCALE GENOMIC DNA]</scope>
    <source>
        <strain evidence="1 2">NCTC1542</strain>
    </source>
</reference>
<dbReference type="Proteomes" id="UP000255389">
    <property type="component" value="Unassembled WGS sequence"/>
</dbReference>
<dbReference type="EMBL" id="UGQY01000006">
    <property type="protein sequence ID" value="SUA31615.1"/>
    <property type="molecule type" value="Genomic_DNA"/>
</dbReference>
<gene>
    <name evidence="1" type="ORF">NCTC1542_06970</name>
</gene>